<sequence>MSPEEIYTNLGQLLASAPNFRESDRLRPEETVWMAKAYALLTEAGMVQEAATVQLQMEMLTDALPHLRSSYAGKLMGAVHRAMAVSELRAPTAVRGAFISAGNAFDAMVAVGRVLAEAATSARIVDPYMDEKALTDFALLAAPTAKIELLADSASVKPSLKPAVTRWQAQYPSDRSLEPRLSTSRALHDRLIIIDRLQVYTLTQSLNAFASRSPASIVRLEGDAVPLKIAAYDSFWLAAQPI</sequence>
<gene>
    <name evidence="1" type="ORF">HNQ71_005109</name>
</gene>
<dbReference type="Proteomes" id="UP000556329">
    <property type="component" value="Unassembled WGS sequence"/>
</dbReference>
<proteinExistence type="predicted"/>
<comment type="caution">
    <text evidence="1">The sequence shown here is derived from an EMBL/GenBank/DDBJ whole genome shotgun (WGS) entry which is preliminary data.</text>
</comment>
<name>A0A841PQK4_9HYPH</name>
<evidence type="ECO:0000313" key="1">
    <source>
        <dbReference type="EMBL" id="MBB6412419.1"/>
    </source>
</evidence>
<keyword evidence="2" id="KW-1185">Reference proteome</keyword>
<accession>A0A841PQK4</accession>
<protein>
    <submittedName>
        <fullName evidence="1">Uncharacterized protein</fullName>
    </submittedName>
</protein>
<organism evidence="1 2">
    <name type="scientific">Mesorhizobium sangaii</name>
    <dbReference type="NCBI Taxonomy" id="505389"/>
    <lineage>
        <taxon>Bacteria</taxon>
        <taxon>Pseudomonadati</taxon>
        <taxon>Pseudomonadota</taxon>
        <taxon>Alphaproteobacteria</taxon>
        <taxon>Hyphomicrobiales</taxon>
        <taxon>Phyllobacteriaceae</taxon>
        <taxon>Mesorhizobium</taxon>
    </lineage>
</organism>
<evidence type="ECO:0000313" key="2">
    <source>
        <dbReference type="Proteomes" id="UP000556329"/>
    </source>
</evidence>
<dbReference type="EMBL" id="JACHEF010000005">
    <property type="protein sequence ID" value="MBB6412419.1"/>
    <property type="molecule type" value="Genomic_DNA"/>
</dbReference>
<reference evidence="1 2" key="1">
    <citation type="submission" date="2020-08" db="EMBL/GenBank/DDBJ databases">
        <title>Genomic Encyclopedia of Type Strains, Phase IV (KMG-IV): sequencing the most valuable type-strain genomes for metagenomic binning, comparative biology and taxonomic classification.</title>
        <authorList>
            <person name="Goeker M."/>
        </authorList>
    </citation>
    <scope>NUCLEOTIDE SEQUENCE [LARGE SCALE GENOMIC DNA]</scope>
    <source>
        <strain evidence="1 2">DSM 100039</strain>
    </source>
</reference>
<dbReference type="AlphaFoldDB" id="A0A841PQK4"/>
<dbReference type="RefSeq" id="WP_184875348.1">
    <property type="nucleotide sequence ID" value="NZ_JACHEF010000005.1"/>
</dbReference>